<proteinExistence type="inferred from homology"/>
<gene>
    <name evidence="6" type="ORF">D1953_00315</name>
</gene>
<comment type="caution">
    <text evidence="6">The sequence shown here is derived from an EMBL/GenBank/DDBJ whole genome shotgun (WGS) entry which is preliminary data.</text>
</comment>
<evidence type="ECO:0000256" key="2">
    <source>
        <dbReference type="ARBA" id="ARBA00023139"/>
    </source>
</evidence>
<dbReference type="RefSeq" id="WP_119115167.1">
    <property type="nucleotide sequence ID" value="NZ_QWVS01000002.1"/>
</dbReference>
<dbReference type="InterPro" id="IPR001638">
    <property type="entry name" value="Solute-binding_3/MltF_N"/>
</dbReference>
<evidence type="ECO:0000256" key="4">
    <source>
        <dbReference type="SAM" id="Phobius"/>
    </source>
</evidence>
<keyword evidence="4" id="KW-0472">Membrane</keyword>
<dbReference type="AlphaFoldDB" id="A0A398BH70"/>
<dbReference type="SUPFAM" id="SSF53850">
    <property type="entry name" value="Periplasmic binding protein-like II"/>
    <property type="match status" value="1"/>
</dbReference>
<evidence type="ECO:0000313" key="6">
    <source>
        <dbReference type="EMBL" id="RID89057.1"/>
    </source>
</evidence>
<dbReference type="InterPro" id="IPR015168">
    <property type="entry name" value="SsuA/THI5"/>
</dbReference>
<dbReference type="Gene3D" id="3.40.190.10">
    <property type="entry name" value="Periplasmic binding protein-like II"/>
    <property type="match status" value="2"/>
</dbReference>
<name>A0A398BH70_9BACI</name>
<comment type="similarity">
    <text evidence="1">Belongs to the bacterial solute-binding protein SsuA/TauA family.</text>
</comment>
<evidence type="ECO:0000256" key="1">
    <source>
        <dbReference type="ARBA" id="ARBA00010742"/>
    </source>
</evidence>
<dbReference type="PANTHER" id="PTHR30024:SF42">
    <property type="entry name" value="ALIPHATIC SULFONATES-BINDING PROTEIN-RELATED"/>
    <property type="match status" value="1"/>
</dbReference>
<dbReference type="SMART" id="SM00062">
    <property type="entry name" value="PBPb"/>
    <property type="match status" value="1"/>
</dbReference>
<keyword evidence="2" id="KW-0564">Palmitate</keyword>
<feature type="domain" description="Solute-binding protein family 3/N-terminal" evidence="5">
    <location>
        <begin position="38"/>
        <end position="255"/>
    </location>
</feature>
<dbReference type="PANTHER" id="PTHR30024">
    <property type="entry name" value="ALIPHATIC SULFONATES-BINDING PROTEIN-RELATED"/>
    <property type="match status" value="1"/>
</dbReference>
<organism evidence="6 7">
    <name type="scientific">Peribacillus asahii</name>
    <dbReference type="NCBI Taxonomy" id="228899"/>
    <lineage>
        <taxon>Bacteria</taxon>
        <taxon>Bacillati</taxon>
        <taxon>Bacillota</taxon>
        <taxon>Bacilli</taxon>
        <taxon>Bacillales</taxon>
        <taxon>Bacillaceae</taxon>
        <taxon>Peribacillus</taxon>
    </lineage>
</organism>
<reference evidence="6 7" key="1">
    <citation type="submission" date="2018-08" db="EMBL/GenBank/DDBJ databases">
        <title>Bacillus jemisoniae sp. nov., Bacillus chryseoplanitiae sp. nov., Bacillus resnikiae sp. nov., and Bacillus frankliniae sp. nov., isolated from Viking spacecraft and associated surfaces.</title>
        <authorList>
            <person name="Seuylemezian A."/>
            <person name="Vaishampayan P."/>
        </authorList>
    </citation>
    <scope>NUCLEOTIDE SEQUENCE [LARGE SCALE GENOMIC DNA]</scope>
    <source>
        <strain evidence="6 7">MA001</strain>
    </source>
</reference>
<accession>A0A398BH70</accession>
<protein>
    <recommendedName>
        <fullName evidence="5">Solute-binding protein family 3/N-terminal domain-containing protein</fullName>
    </recommendedName>
</protein>
<dbReference type="Proteomes" id="UP000266016">
    <property type="component" value="Unassembled WGS sequence"/>
</dbReference>
<evidence type="ECO:0000259" key="5">
    <source>
        <dbReference type="SMART" id="SM00062"/>
    </source>
</evidence>
<dbReference type="Pfam" id="PF09084">
    <property type="entry name" value="NMT1"/>
    <property type="match status" value="1"/>
</dbReference>
<feature type="transmembrane region" description="Helical" evidence="4">
    <location>
        <begin position="12"/>
        <end position="30"/>
    </location>
</feature>
<keyword evidence="3" id="KW-0449">Lipoprotein</keyword>
<sequence>MKQHKSKIIWSSVVLILFVAVLIGFINLGGSEQALDKKIRIGYTHNDILIGLKNIEGVEGRVAPKGYSVEWIEFQDEVEIYQSLEEGTIDFGKVGDANPSFLHKGKNAPVFVATEPPSPNGRAIASLKGAEMTGVKDLVGKKVAYTPFTNDQYFLLQLLEKSSLGVSRIDKLEAIEASPSEEVELLQNGEVDAVVVSEPYVSLFDHLEYPLVYDGELTANQDVYLTTQENIKERKDIINELLLAIYDYEDLLNKDIHSFAEFLYQKTKIPHIVWLNVFVNEAYGISPYYEGMVKQQQERVDFLFEQKVISQNFEVNEFAIDTTEQE</sequence>
<evidence type="ECO:0000313" key="7">
    <source>
        <dbReference type="Proteomes" id="UP000266016"/>
    </source>
</evidence>
<keyword evidence="7" id="KW-1185">Reference proteome</keyword>
<keyword evidence="4" id="KW-0812">Transmembrane</keyword>
<keyword evidence="4" id="KW-1133">Transmembrane helix</keyword>
<evidence type="ECO:0000256" key="3">
    <source>
        <dbReference type="ARBA" id="ARBA00023288"/>
    </source>
</evidence>
<dbReference type="EMBL" id="QWVS01000002">
    <property type="protein sequence ID" value="RID89057.1"/>
    <property type="molecule type" value="Genomic_DNA"/>
</dbReference>